<feature type="compositionally biased region" description="Basic and acidic residues" evidence="3">
    <location>
        <begin position="212"/>
        <end position="224"/>
    </location>
</feature>
<dbReference type="InterPro" id="IPR052605">
    <property type="entry name" value="Fungal_trans_regulator"/>
</dbReference>
<feature type="compositionally biased region" description="Polar residues" evidence="3">
    <location>
        <begin position="1522"/>
        <end position="1531"/>
    </location>
</feature>
<feature type="compositionally biased region" description="Polar residues" evidence="3">
    <location>
        <begin position="387"/>
        <end position="398"/>
    </location>
</feature>
<sequence>MLIFLVALVKVLSSVRPWLPSSAPAPALTFRVSSLPMAYCLWSMVDCASPSKPAHLSDRCATASAFAGPLVGTEQLSPRNGRFPSEHLPVCSFFLFFPYDTFFFYIFPFCSSLASLHFCFSPPHPPAFFSLALLSISFTFTTSLHTTLIHSHSFCTRVIKSNREHLPSALAFLTNIPVTHQLLAQDMTTATSPAVGLGELARDRSASNASKHHTEYQDKAEPRSAEAMDYIGSSNPLRQHYVEAHGNGYSEEYYSQGQQQQPHYNSSNGYSHHSSTPTTSSPSHYPHGSAAGGTYLPPPIQTASFGNGMPANGNGTGNGGHSHAQSAAIHNPLTSPTSPALSPSPVGASSLYQQQQHGHYGYDQAQGQYHTQSYHAHHTSYSQEHYQHPLNNSYSNHHGSIDDQPESPEAGGHALGMPMTPDGRDSNLAYSTSASSPTSPATPRSKRRSEVFASHESPYFYPAQQHFNLFTMDQSSRQIDRGFFLAANDWTCYRRNYFQLSASFSVVGIDTSIQPEIPCLLERNGELVQVQKFLICIGAQIQNGEKTIELVQHTPKRDKGPQITPSPTPVRAGGDLSLNASAGSNPHVITFERVQFKTATANNGKRRAAQQYYQVRVDLFAETEMGELIMIASSFSAPLVVRGRSPGHYADNEDGTGTTVQPMDGRYAYRNDSISSNGGGPVGSPVSEYPYYPNYGYGSSYQYQSLGSASHIAAQPQDGSYYERHNSESYSTSPLSPAVQHPGQIETSHPHHPHAYMAPQAQHGLSTASVSPDVYSPPGFLPSGTENSSSSLNRLPQLQSHAQGGHYPYGSPYTQYTQQQQQDQYDQDHEAQMAGLRIHSPVSPSSPVLASTGTVPRRQSFSSSLSSKSKMERPSVGPTRKSRSISMSGITKRAPSKTRTSRTLPTTPTKELGKGLGIKNEGIPDRTLCPSPSLPLCFDFDCQHPLTQQASGTLTLETGKIAGLAVTDPSRRKGQGLSLAMNTHTGKHSTANAAGTRPMAGMQERLSQRSIGALSVLSSATGISNKMNTSTFSTNERSATAAASFNDTMNNPFIGQPPRKVMKRDHVTTTAASDPSASHGADDTSVHQSLAKSQEPRKQLGLVLTRVVSMNRRGSTGVHSVRDTTGTLGAGTQEPAGLTSFVSRNTIVGSADSVAETDSGGFRIPSVRPNHPSTTPKQKPRADYYDFLKKSTSSKAIVSSTDEESSDVEKRSTIQQSRKALAASAMEFARKSIMQRATKSPRAAFRRVQDVANDSSSVPTLHDLLTASDAVDEEERSMQPISPMQRPSTDPGFAPADMAFTFESTPLPSRDVTAQPEHQELRQSDSFGRLDTSSKNALNFSDAAPENLSSAQEYNTRIKESDLVAAEHAAPAETESQTMGASRRANEDVQVESILRSSMAHRAAPYKVPTVNERELLRSSRAPGFRARPVDPKVFTGAGDLGVPRIAKPPLTIPVSPKFSERRVRNTATSATVSGTTATSSRMVNSTARVNVQRRPAIRQQLHETSNSQRSAPESSDDAAKNTHNSTTWSKRLTVPKAGQVRQVPPDVAAESNTESAHRPVFSSDKAVNRSVTESSSRAFGLTTGRGARKSILGPPMRGDGPETAISSESGAPSSSMDNQAKASLPKGHVSLRRPLTQPIPFKFATNELLRRRHVMFQSKEMLAPAPATTKGVKTAESRKPQVFKRPQPFLKRLTVPVPFKLATQRRAELRPPETRDGHAQDHPETSTASHSIRAPPSRLAGLLPLSPAKSGHGMATTLKKTHFEPTVPISPKFGRRVPVRSLRPTQFLLKKSTKELTQPHEFRFLSGERARERESLDQQSVRRREQELEHLRQKTARLNKVREQRESLERTFRARPIKHYPPITIHKATRPLTKPVSPMIGEKRKRYEMEVQHQEQQHERERFDQQQQHWLQQFEEEHRLYEEKEQQMYQQFEEAKILQEQQQRLQQQLSKQERRQVELANSAHATIHQPPIRLSFPMDPRTEDTQEVGDSHQHYQEAEHEPGLETLRRQPRQQAPKEVEVPVQGDTVRAENDRLSRELRRISLEASRRSSGGTYHSRLSDYSSHSGGSEYYPFTRSLAPTSSSTNSTPAVTMTATSSSSKPLTLSSVAAATSATTSASIPTTVLAPSSVPLTIGHSTVSSATIASSVSTSAADRQEKEENRRRSGSFIPLDLNDPPPGPPAKSTLARHSRLSSKLFGAPVRTSSSTLATDARPSRTSASGSALSRSKGPTIINHTLSVHDL</sequence>
<dbReference type="GO" id="GO:0000228">
    <property type="term" value="C:nuclear chromosome"/>
    <property type="evidence" value="ECO:0007669"/>
    <property type="project" value="TreeGrafter"/>
</dbReference>
<feature type="transmembrane region" description="Helical" evidence="4">
    <location>
        <begin position="127"/>
        <end position="148"/>
    </location>
</feature>
<feature type="compositionally biased region" description="Low complexity" evidence="3">
    <location>
        <begin position="332"/>
        <end position="345"/>
    </location>
</feature>
<feature type="compositionally biased region" description="Basic and acidic residues" evidence="3">
    <location>
        <begin position="1981"/>
        <end position="2009"/>
    </location>
</feature>
<evidence type="ECO:0000256" key="1">
    <source>
        <dbReference type="ARBA" id="ARBA00023125"/>
    </source>
</evidence>
<feature type="region of interest" description="Disordered" evidence="3">
    <location>
        <begin position="1366"/>
        <end position="1388"/>
    </location>
</feature>
<dbReference type="GO" id="GO:0003677">
    <property type="term" value="F:DNA binding"/>
    <property type="evidence" value="ECO:0007669"/>
    <property type="project" value="UniProtKB-KW"/>
</dbReference>
<evidence type="ECO:0000256" key="5">
    <source>
        <dbReference type="SAM" id="SignalP"/>
    </source>
</evidence>
<feature type="compositionally biased region" description="Low complexity" evidence="3">
    <location>
        <begin position="429"/>
        <end position="443"/>
    </location>
</feature>
<feature type="compositionally biased region" description="Polar residues" evidence="3">
    <location>
        <begin position="784"/>
        <end position="802"/>
    </location>
</feature>
<dbReference type="Gene3D" id="2.60.40.1390">
    <property type="entry name" value="NDT80 DNA-binding domain"/>
    <property type="match status" value="1"/>
</dbReference>
<reference evidence="7" key="1">
    <citation type="submission" date="2021-07" db="EMBL/GenBank/DDBJ databases">
        <title>Draft genome of Mortierella alpina, strain LL118, isolated from an aspen leaf litter sample.</title>
        <authorList>
            <person name="Yang S."/>
            <person name="Vinatzer B.A."/>
        </authorList>
    </citation>
    <scope>NUCLEOTIDE SEQUENCE</scope>
    <source>
        <strain evidence="7">LL118</strain>
    </source>
</reference>
<feature type="region of interest" description="Disordered" evidence="3">
    <location>
        <begin position="254"/>
        <end position="357"/>
    </location>
</feature>
<keyword evidence="4" id="KW-0472">Membrane</keyword>
<keyword evidence="5" id="KW-0732">Signal</keyword>
<feature type="region of interest" description="Disordered" evidence="3">
    <location>
        <begin position="1956"/>
        <end position="2035"/>
    </location>
</feature>
<feature type="compositionally biased region" description="Polar residues" evidence="3">
    <location>
        <begin position="1503"/>
        <end position="1514"/>
    </location>
</feature>
<organism evidence="7 8">
    <name type="scientific">Mortierella alpina</name>
    <name type="common">Oleaginous fungus</name>
    <name type="synonym">Mortierella renispora</name>
    <dbReference type="NCBI Taxonomy" id="64518"/>
    <lineage>
        <taxon>Eukaryota</taxon>
        <taxon>Fungi</taxon>
        <taxon>Fungi incertae sedis</taxon>
        <taxon>Mucoromycota</taxon>
        <taxon>Mortierellomycotina</taxon>
        <taxon>Mortierellomycetes</taxon>
        <taxon>Mortierellales</taxon>
        <taxon>Mortierellaceae</taxon>
        <taxon>Mortierella</taxon>
    </lineage>
</organism>
<feature type="compositionally biased region" description="Basic and acidic residues" evidence="3">
    <location>
        <begin position="2155"/>
        <end position="2164"/>
    </location>
</feature>
<name>A0A9P7ZYF2_MORAP</name>
<feature type="region of interest" description="Disordered" evidence="3">
    <location>
        <begin position="1800"/>
        <end position="1826"/>
    </location>
</feature>
<feature type="compositionally biased region" description="Polar residues" evidence="3">
    <location>
        <begin position="2203"/>
        <end position="2226"/>
    </location>
</feature>
<dbReference type="InterPro" id="IPR024061">
    <property type="entry name" value="NDT80_DNA-bd_dom"/>
</dbReference>
<feature type="region of interest" description="Disordered" evidence="3">
    <location>
        <begin position="1307"/>
        <end position="1334"/>
    </location>
</feature>
<feature type="compositionally biased region" description="Low complexity" evidence="3">
    <location>
        <begin position="1467"/>
        <end position="1481"/>
    </location>
</feature>
<comment type="caution">
    <text evidence="7">The sequence shown here is derived from an EMBL/GenBank/DDBJ whole genome shotgun (WGS) entry which is preliminary data.</text>
</comment>
<evidence type="ECO:0000313" key="8">
    <source>
        <dbReference type="Proteomes" id="UP000717515"/>
    </source>
</evidence>
<feature type="compositionally biased region" description="Polar residues" evidence="3">
    <location>
        <begin position="849"/>
        <end position="859"/>
    </location>
</feature>
<feature type="region of interest" description="Disordered" evidence="3">
    <location>
        <begin position="647"/>
        <end position="683"/>
    </location>
</feature>
<feature type="DNA-binding region" description="NDT80" evidence="2">
    <location>
        <begin position="411"/>
        <end position="653"/>
    </location>
</feature>
<keyword evidence="4" id="KW-0812">Transmembrane</keyword>
<evidence type="ECO:0000313" key="7">
    <source>
        <dbReference type="EMBL" id="KAG9319531.1"/>
    </source>
</evidence>
<dbReference type="InterPro" id="IPR008967">
    <property type="entry name" value="p53-like_TF_DNA-bd_sf"/>
</dbReference>
<protein>
    <recommendedName>
        <fullName evidence="6">NDT80 domain-containing protein</fullName>
    </recommendedName>
</protein>
<keyword evidence="4" id="KW-1133">Transmembrane helix</keyword>
<evidence type="ECO:0000259" key="6">
    <source>
        <dbReference type="PROSITE" id="PS51517"/>
    </source>
</evidence>
<feature type="region of interest" description="Disordered" evidence="3">
    <location>
        <begin position="1114"/>
        <end position="1137"/>
    </location>
</feature>
<feature type="region of interest" description="Disordered" evidence="3">
    <location>
        <begin position="1043"/>
        <end position="1098"/>
    </location>
</feature>
<accession>A0A9P7ZYF2</accession>
<feature type="region of interest" description="Disordered" evidence="3">
    <location>
        <begin position="1703"/>
        <end position="1754"/>
    </location>
</feature>
<feature type="compositionally biased region" description="Low complexity" evidence="3">
    <location>
        <begin position="1607"/>
        <end position="1616"/>
    </location>
</feature>
<feature type="compositionally biased region" description="Basic and acidic residues" evidence="3">
    <location>
        <begin position="1706"/>
        <end position="1725"/>
    </location>
</feature>
<evidence type="ECO:0000256" key="3">
    <source>
        <dbReference type="SAM" id="MobiDB-lite"/>
    </source>
</evidence>
<dbReference type="GO" id="GO:0051321">
    <property type="term" value="P:meiotic cell cycle"/>
    <property type="evidence" value="ECO:0007669"/>
    <property type="project" value="TreeGrafter"/>
</dbReference>
<dbReference type="InterPro" id="IPR037141">
    <property type="entry name" value="NDT80_DNA-bd_dom_sf"/>
</dbReference>
<feature type="region of interest" description="Disordered" evidence="3">
    <location>
        <begin position="1889"/>
        <end position="1908"/>
    </location>
</feature>
<gene>
    <name evidence="7" type="ORF">KVV02_005447</name>
</gene>
<evidence type="ECO:0000256" key="2">
    <source>
        <dbReference type="PROSITE-ProRule" id="PRU00850"/>
    </source>
</evidence>
<proteinExistence type="predicted"/>
<dbReference type="SUPFAM" id="SSF49417">
    <property type="entry name" value="p53-like transcription factors"/>
    <property type="match status" value="1"/>
</dbReference>
<feature type="chain" id="PRO_5040482861" description="NDT80 domain-containing protein" evidence="5">
    <location>
        <begin position="18"/>
        <end position="2243"/>
    </location>
</feature>
<feature type="compositionally biased region" description="Low complexity" evidence="3">
    <location>
        <begin position="813"/>
        <end position="824"/>
    </location>
</feature>
<dbReference type="PROSITE" id="PS51517">
    <property type="entry name" value="NDT80"/>
    <property type="match status" value="1"/>
</dbReference>
<feature type="region of interest" description="Disordered" evidence="3">
    <location>
        <begin position="387"/>
        <end position="449"/>
    </location>
</feature>
<dbReference type="EMBL" id="JAIFTL010000428">
    <property type="protein sequence ID" value="KAG9319531.1"/>
    <property type="molecule type" value="Genomic_DNA"/>
</dbReference>
<feature type="compositionally biased region" description="Polar residues" evidence="3">
    <location>
        <begin position="1114"/>
        <end position="1127"/>
    </location>
</feature>
<feature type="compositionally biased region" description="Basic and acidic residues" evidence="3">
    <location>
        <begin position="1889"/>
        <end position="1905"/>
    </location>
</feature>
<feature type="compositionally biased region" description="Low complexity" evidence="3">
    <location>
        <begin position="254"/>
        <end position="289"/>
    </location>
</feature>
<dbReference type="PANTHER" id="PTHR35144">
    <property type="entry name" value="MEIOSIS-SPECIFIC TRANSCRIPTION FACTOR NDT80"/>
    <property type="match status" value="1"/>
</dbReference>
<feature type="transmembrane region" description="Helical" evidence="4">
    <location>
        <begin position="102"/>
        <end position="120"/>
    </location>
</feature>
<keyword evidence="1 2" id="KW-0238">DNA-binding</keyword>
<feature type="region of interest" description="Disordered" evidence="3">
    <location>
        <begin position="2048"/>
        <end position="2067"/>
    </location>
</feature>
<feature type="compositionally biased region" description="Polar residues" evidence="3">
    <location>
        <begin position="2234"/>
        <end position="2243"/>
    </location>
</feature>
<feature type="compositionally biased region" description="Polar residues" evidence="3">
    <location>
        <begin position="1043"/>
        <end position="1053"/>
    </location>
</feature>
<feature type="compositionally biased region" description="Low complexity" evidence="3">
    <location>
        <begin position="901"/>
        <end position="910"/>
    </location>
</feature>
<dbReference type="Pfam" id="PF05224">
    <property type="entry name" value="NDT80_PhoG"/>
    <property type="match status" value="1"/>
</dbReference>
<feature type="region of interest" description="Disordered" evidence="3">
    <location>
        <begin position="203"/>
        <end position="224"/>
    </location>
</feature>
<dbReference type="Proteomes" id="UP000717515">
    <property type="component" value="Unassembled WGS sequence"/>
</dbReference>
<evidence type="ECO:0000256" key="4">
    <source>
        <dbReference type="SAM" id="Phobius"/>
    </source>
</evidence>
<feature type="region of interest" description="Disordered" evidence="3">
    <location>
        <begin position="2142"/>
        <end position="2243"/>
    </location>
</feature>
<feature type="region of interest" description="Disordered" evidence="3">
    <location>
        <begin position="2080"/>
        <end position="2104"/>
    </location>
</feature>
<feature type="region of interest" description="Disordered" evidence="3">
    <location>
        <begin position="1154"/>
        <end position="1182"/>
    </location>
</feature>
<feature type="domain" description="NDT80" evidence="6">
    <location>
        <begin position="411"/>
        <end position="653"/>
    </location>
</feature>
<dbReference type="PANTHER" id="PTHR35144:SF2">
    <property type="entry name" value="MEIOSIS-SPECIFIC TRANSCRIPTION FACTOR NDT80"/>
    <property type="match status" value="1"/>
</dbReference>
<feature type="signal peptide" evidence="5">
    <location>
        <begin position="1"/>
        <end position="17"/>
    </location>
</feature>
<feature type="compositionally biased region" description="Low complexity" evidence="3">
    <location>
        <begin position="2142"/>
        <end position="2154"/>
    </location>
</feature>
<feature type="region of interest" description="Disordered" evidence="3">
    <location>
        <begin position="721"/>
        <end position="919"/>
    </location>
</feature>
<dbReference type="GO" id="GO:0045944">
    <property type="term" value="P:positive regulation of transcription by RNA polymerase II"/>
    <property type="evidence" value="ECO:0007669"/>
    <property type="project" value="TreeGrafter"/>
</dbReference>
<dbReference type="GO" id="GO:0003700">
    <property type="term" value="F:DNA-binding transcription factor activity"/>
    <property type="evidence" value="ECO:0007669"/>
    <property type="project" value="UniProtKB-UniRule"/>
</dbReference>
<feature type="region of interest" description="Disordered" evidence="3">
    <location>
        <begin position="1462"/>
        <end position="1630"/>
    </location>
</feature>